<sequence length="218" mass="25121">MKSPKSIKIIRFNLIYPILIRSNHLIIQSISFIQINFSFPTTTKPTTLSEISITTIAETTTSPTTLPPPSQQPYQESTSLPSLLMFQCHISSNLSEHDVMWFILCWIHNLCFPSSSNWLLFQHYRYVIIRDMTVVGLDLNKFCYARLKAAQKNKEPVLCSFQGEQQVCPCAFSSFPFLLYFDLFDFVFVTHHSLTQLLKNFEEIKLLRIDLPSGELGT</sequence>
<keyword evidence="1" id="KW-0472">Membrane</keyword>
<feature type="transmembrane region" description="Helical" evidence="1">
    <location>
        <begin position="99"/>
        <end position="120"/>
    </location>
</feature>
<dbReference type="Proteomes" id="UP001371456">
    <property type="component" value="Unassembled WGS sequence"/>
</dbReference>
<evidence type="ECO:0000313" key="2">
    <source>
        <dbReference type="EMBL" id="KAK6781813.1"/>
    </source>
</evidence>
<evidence type="ECO:0000256" key="1">
    <source>
        <dbReference type="SAM" id="Phobius"/>
    </source>
</evidence>
<evidence type="ECO:0000313" key="3">
    <source>
        <dbReference type="Proteomes" id="UP001371456"/>
    </source>
</evidence>
<keyword evidence="1" id="KW-1133">Transmembrane helix</keyword>
<dbReference type="EMBL" id="JBANQN010000008">
    <property type="protein sequence ID" value="KAK6781813.1"/>
    <property type="molecule type" value="Genomic_DNA"/>
</dbReference>
<dbReference type="AlphaFoldDB" id="A0AAN8Y9U3"/>
<name>A0AAN8Y9U3_SOLBU</name>
<organism evidence="2 3">
    <name type="scientific">Solanum bulbocastanum</name>
    <name type="common">Wild potato</name>
    <dbReference type="NCBI Taxonomy" id="147425"/>
    <lineage>
        <taxon>Eukaryota</taxon>
        <taxon>Viridiplantae</taxon>
        <taxon>Streptophyta</taxon>
        <taxon>Embryophyta</taxon>
        <taxon>Tracheophyta</taxon>
        <taxon>Spermatophyta</taxon>
        <taxon>Magnoliopsida</taxon>
        <taxon>eudicotyledons</taxon>
        <taxon>Gunneridae</taxon>
        <taxon>Pentapetalae</taxon>
        <taxon>asterids</taxon>
        <taxon>lamiids</taxon>
        <taxon>Solanales</taxon>
        <taxon>Solanaceae</taxon>
        <taxon>Solanoideae</taxon>
        <taxon>Solaneae</taxon>
        <taxon>Solanum</taxon>
    </lineage>
</organism>
<keyword evidence="1" id="KW-0812">Transmembrane</keyword>
<proteinExistence type="predicted"/>
<feature type="transmembrane region" description="Helical" evidence="1">
    <location>
        <begin position="12"/>
        <end position="35"/>
    </location>
</feature>
<accession>A0AAN8Y9U3</accession>
<gene>
    <name evidence="2" type="ORF">RDI58_019609</name>
</gene>
<protein>
    <submittedName>
        <fullName evidence="2">Uncharacterized protein</fullName>
    </submittedName>
</protein>
<reference evidence="2 3" key="1">
    <citation type="submission" date="2024-02" db="EMBL/GenBank/DDBJ databases">
        <title>de novo genome assembly of Solanum bulbocastanum strain 11H21.</title>
        <authorList>
            <person name="Hosaka A.J."/>
        </authorList>
    </citation>
    <scope>NUCLEOTIDE SEQUENCE [LARGE SCALE GENOMIC DNA]</scope>
    <source>
        <tissue evidence="2">Young leaves</tissue>
    </source>
</reference>
<comment type="caution">
    <text evidence="2">The sequence shown here is derived from an EMBL/GenBank/DDBJ whole genome shotgun (WGS) entry which is preliminary data.</text>
</comment>
<keyword evidence="3" id="KW-1185">Reference proteome</keyword>